<evidence type="ECO:0000256" key="1">
    <source>
        <dbReference type="ARBA" id="ARBA00002579"/>
    </source>
</evidence>
<keyword evidence="5" id="KW-1003">Cell membrane</keyword>
<proteinExistence type="inferred from homology"/>
<dbReference type="SMART" id="SM00930">
    <property type="entry name" value="NIL"/>
    <property type="match status" value="1"/>
</dbReference>
<keyword evidence="4" id="KW-0813">Transport</keyword>
<dbReference type="InterPro" id="IPR045865">
    <property type="entry name" value="ACT-like_dom_sf"/>
</dbReference>
<dbReference type="SUPFAM" id="SSF52540">
    <property type="entry name" value="P-loop containing nucleoside triphosphate hydrolases"/>
    <property type="match status" value="1"/>
</dbReference>
<evidence type="ECO:0000256" key="7">
    <source>
        <dbReference type="ARBA" id="ARBA00022840"/>
    </source>
</evidence>
<evidence type="ECO:0000256" key="9">
    <source>
        <dbReference type="ARBA" id="ARBA00022970"/>
    </source>
</evidence>
<dbReference type="AlphaFoldDB" id="A0A923KQR3"/>
<dbReference type="SMART" id="SM00382">
    <property type="entry name" value="AAA"/>
    <property type="match status" value="1"/>
</dbReference>
<evidence type="ECO:0000256" key="6">
    <source>
        <dbReference type="ARBA" id="ARBA00022741"/>
    </source>
</evidence>
<dbReference type="RefSeq" id="WP_186914070.1">
    <property type="nucleotide sequence ID" value="NZ_JACOFV010000022.1"/>
</dbReference>
<comment type="function">
    <text evidence="1">Part of the ABC transporter FtsEX involved in cellular division. Important for assembly or stability of the septal ring.</text>
</comment>
<evidence type="ECO:0000256" key="4">
    <source>
        <dbReference type="ARBA" id="ARBA00022448"/>
    </source>
</evidence>
<dbReference type="PROSITE" id="PS00211">
    <property type="entry name" value="ABC_TRANSPORTER_1"/>
    <property type="match status" value="1"/>
</dbReference>
<dbReference type="PANTHER" id="PTHR43166">
    <property type="entry name" value="AMINO ACID IMPORT ATP-BINDING PROTEIN"/>
    <property type="match status" value="1"/>
</dbReference>
<dbReference type="InterPro" id="IPR041701">
    <property type="entry name" value="MetN_ABC"/>
</dbReference>
<protein>
    <recommendedName>
        <fullName evidence="3">Cell division ATP-binding protein FtsE</fullName>
    </recommendedName>
</protein>
<sequence>MIRIEQVQKFYQVGRGGVGAQVQALRDINLQIEQGKIFGIIGRSGAGKSTLLRTLNLLERPSSGKILIDGADITQFDAEQLHGLRQRIGMVFQHFNLLSAKTIAENIDFPLKLAGSYSKEQRRQRVDELLDLVGLADQRDKYPAQLSGGQKQRVGIARALANYPTLLLCDEATSALDPETTQSILRLLSDINQKLGLTIVLITHEMQVIRTICDQVAVIDAGEIVETGDVADVFLHPKHTVTQSMVAENLALDLDVLQIRKERENGLLIRLTYVGAAAHEPILSRIAAQTQVQMVILQGTISRIKNTPYGQLLVELIGSSDEINTVLVSLRAADVRADVLGLSGSKY</sequence>
<dbReference type="CDD" id="cd03258">
    <property type="entry name" value="ABC_MetN_methionine_transporter"/>
    <property type="match status" value="1"/>
</dbReference>
<dbReference type="InterPro" id="IPR018449">
    <property type="entry name" value="NIL_domain"/>
</dbReference>
<dbReference type="InterPro" id="IPR003593">
    <property type="entry name" value="AAA+_ATPase"/>
</dbReference>
<evidence type="ECO:0000256" key="2">
    <source>
        <dbReference type="ARBA" id="ARBA00005417"/>
    </source>
</evidence>
<dbReference type="InterPro" id="IPR017871">
    <property type="entry name" value="ABC_transporter-like_CS"/>
</dbReference>
<dbReference type="SUPFAM" id="SSF55021">
    <property type="entry name" value="ACT-like"/>
    <property type="match status" value="1"/>
</dbReference>
<dbReference type="PROSITE" id="PS50893">
    <property type="entry name" value="ABC_TRANSPORTER_2"/>
    <property type="match status" value="1"/>
</dbReference>
<keyword evidence="13" id="KW-1185">Reference proteome</keyword>
<dbReference type="GO" id="GO:0006865">
    <property type="term" value="P:amino acid transport"/>
    <property type="evidence" value="ECO:0007669"/>
    <property type="project" value="UniProtKB-KW"/>
</dbReference>
<dbReference type="Pfam" id="PF09383">
    <property type="entry name" value="NIL"/>
    <property type="match status" value="1"/>
</dbReference>
<comment type="similarity">
    <text evidence="2">Belongs to the ABC transporter superfamily.</text>
</comment>
<dbReference type="GO" id="GO:0005886">
    <property type="term" value="C:plasma membrane"/>
    <property type="evidence" value="ECO:0007669"/>
    <property type="project" value="UniProtKB-ARBA"/>
</dbReference>
<dbReference type="Proteomes" id="UP000634011">
    <property type="component" value="Unassembled WGS sequence"/>
</dbReference>
<keyword evidence="8" id="KW-1278">Translocase</keyword>
<evidence type="ECO:0000259" key="11">
    <source>
        <dbReference type="PROSITE" id="PS50893"/>
    </source>
</evidence>
<dbReference type="GO" id="GO:0005524">
    <property type="term" value="F:ATP binding"/>
    <property type="evidence" value="ECO:0007669"/>
    <property type="project" value="UniProtKB-KW"/>
</dbReference>
<dbReference type="Gene3D" id="3.40.50.300">
    <property type="entry name" value="P-loop containing nucleotide triphosphate hydrolases"/>
    <property type="match status" value="1"/>
</dbReference>
<keyword evidence="9" id="KW-0029">Amino-acid transport</keyword>
<dbReference type="Pfam" id="PF00005">
    <property type="entry name" value="ABC_tran"/>
    <property type="match status" value="1"/>
</dbReference>
<reference evidence="12" key="1">
    <citation type="submission" date="2020-08" db="EMBL/GenBank/DDBJ databases">
        <title>Novel species isolated from subtropical streams in China.</title>
        <authorList>
            <person name="Lu H."/>
        </authorList>
    </citation>
    <scope>NUCLEOTIDE SEQUENCE</scope>
    <source>
        <strain evidence="12">KACC 12607</strain>
    </source>
</reference>
<keyword evidence="10" id="KW-0472">Membrane</keyword>
<dbReference type="InterPro" id="IPR050086">
    <property type="entry name" value="MetN_ABC_transporter-like"/>
</dbReference>
<dbReference type="InterPro" id="IPR003439">
    <property type="entry name" value="ABC_transporter-like_ATP-bd"/>
</dbReference>
<evidence type="ECO:0000256" key="10">
    <source>
        <dbReference type="ARBA" id="ARBA00023136"/>
    </source>
</evidence>
<dbReference type="Gene3D" id="3.30.70.260">
    <property type="match status" value="1"/>
</dbReference>
<dbReference type="FunFam" id="3.40.50.300:FF:000056">
    <property type="entry name" value="Cell division ATP-binding protein FtsE"/>
    <property type="match status" value="1"/>
</dbReference>
<feature type="domain" description="ABC transporter" evidence="11">
    <location>
        <begin position="2"/>
        <end position="246"/>
    </location>
</feature>
<keyword evidence="7 12" id="KW-0067">ATP-binding</keyword>
<evidence type="ECO:0000256" key="3">
    <source>
        <dbReference type="ARBA" id="ARBA00020019"/>
    </source>
</evidence>
<dbReference type="EMBL" id="JACOFV010000022">
    <property type="protein sequence ID" value="MBC3864118.1"/>
    <property type="molecule type" value="Genomic_DNA"/>
</dbReference>
<evidence type="ECO:0000256" key="8">
    <source>
        <dbReference type="ARBA" id="ARBA00022967"/>
    </source>
</evidence>
<evidence type="ECO:0000313" key="12">
    <source>
        <dbReference type="EMBL" id="MBC3864118.1"/>
    </source>
</evidence>
<evidence type="ECO:0000313" key="13">
    <source>
        <dbReference type="Proteomes" id="UP000634011"/>
    </source>
</evidence>
<organism evidence="12 13">
    <name type="scientific">Undibacterium jejuense</name>
    <dbReference type="NCBI Taxonomy" id="1344949"/>
    <lineage>
        <taxon>Bacteria</taxon>
        <taxon>Pseudomonadati</taxon>
        <taxon>Pseudomonadota</taxon>
        <taxon>Betaproteobacteria</taxon>
        <taxon>Burkholderiales</taxon>
        <taxon>Oxalobacteraceae</taxon>
        <taxon>Undibacterium</taxon>
    </lineage>
</organism>
<dbReference type="InterPro" id="IPR027417">
    <property type="entry name" value="P-loop_NTPase"/>
</dbReference>
<name>A0A923KQR3_9BURK</name>
<gene>
    <name evidence="12" type="ORF">H8K32_18575</name>
</gene>
<comment type="caution">
    <text evidence="12">The sequence shown here is derived from an EMBL/GenBank/DDBJ whole genome shotgun (WGS) entry which is preliminary data.</text>
</comment>
<dbReference type="PANTHER" id="PTHR43166:SF30">
    <property type="entry name" value="METHIONINE IMPORT ATP-BINDING PROTEIN METN"/>
    <property type="match status" value="1"/>
</dbReference>
<accession>A0A923KQR3</accession>
<evidence type="ECO:0000256" key="5">
    <source>
        <dbReference type="ARBA" id="ARBA00022475"/>
    </source>
</evidence>
<dbReference type="GO" id="GO:0016887">
    <property type="term" value="F:ATP hydrolysis activity"/>
    <property type="evidence" value="ECO:0007669"/>
    <property type="project" value="InterPro"/>
</dbReference>
<keyword evidence="6" id="KW-0547">Nucleotide-binding</keyword>